<feature type="domain" description="NfeD1b N-terminal" evidence="10">
    <location>
        <begin position="25"/>
        <end position="133"/>
    </location>
</feature>
<feature type="transmembrane region" description="Helical" evidence="6">
    <location>
        <begin position="365"/>
        <end position="392"/>
    </location>
</feature>
<feature type="compositionally biased region" description="Basic and acidic residues" evidence="5">
    <location>
        <begin position="144"/>
        <end position="166"/>
    </location>
</feature>
<feature type="transmembrane region" description="Helical" evidence="6">
    <location>
        <begin position="292"/>
        <end position="310"/>
    </location>
</feature>
<dbReference type="EMBL" id="JFFR01000002">
    <property type="protein sequence ID" value="KDN30296.1"/>
    <property type="molecule type" value="Genomic_DNA"/>
</dbReference>
<dbReference type="Pfam" id="PF01957">
    <property type="entry name" value="NfeD"/>
    <property type="match status" value="1"/>
</dbReference>
<feature type="transmembrane region" description="Helical" evidence="6">
    <location>
        <begin position="316"/>
        <end position="333"/>
    </location>
</feature>
<keyword evidence="12" id="KW-1185">Reference proteome</keyword>
<dbReference type="Proteomes" id="UP000027219">
    <property type="component" value="Unassembled WGS sequence"/>
</dbReference>
<evidence type="ECO:0000256" key="5">
    <source>
        <dbReference type="SAM" id="MobiDB-lite"/>
    </source>
</evidence>
<dbReference type="AlphaFoldDB" id="A0A066US88"/>
<keyword evidence="4 6" id="KW-0472">Membrane</keyword>
<dbReference type="RefSeq" id="WP_050487314.1">
    <property type="nucleotide sequence ID" value="NZ_JFFR01000002.1"/>
</dbReference>
<dbReference type="PANTHER" id="PTHR33507:SF4">
    <property type="entry name" value="NODULATION COMPETITIVENESS PROTEIN NFED"/>
    <property type="match status" value="1"/>
</dbReference>
<dbReference type="InterPro" id="IPR052165">
    <property type="entry name" value="Membrane_assoc_protease"/>
</dbReference>
<comment type="caution">
    <text evidence="11">The sequence shown here is derived from an EMBL/GenBank/DDBJ whole genome shotgun (WGS) entry which is preliminary data.</text>
</comment>
<dbReference type="InterPro" id="IPR002810">
    <property type="entry name" value="NfeD-like_C"/>
</dbReference>
<evidence type="ECO:0000256" key="4">
    <source>
        <dbReference type="ARBA" id="ARBA00023136"/>
    </source>
</evidence>
<feature type="signal peptide" evidence="7">
    <location>
        <begin position="1"/>
        <end position="22"/>
    </location>
</feature>
<keyword evidence="7" id="KW-0732">Signal</keyword>
<sequence length="478" mass="50906">MAFILKCLFAFLLLFSSANSQADDVWVIEVNGGIGPATSDYLTREIEQAHDEQAKLVILRINTPGGLDSSMRDIIRSITTSPVPIATWVGPAGSRAASAGTYILLASHIASMAPGTNLGAATPVSLGGGKAPSDPLSPQDDSNQDEKSKSSEQDDTKQENSDRVKATTAMEKKVINDAAAYIVSLAKLHNRNEEWAEKAVREAASLDSENALELNVIDFIASDLPQLVEMTNGRTVIINGVNQDIQLNQVAFVEREQDWRFSLLSVITNPNVAYILMLIGIYGLLLEFYNPGVGLPGVLGGICLLLAMYSLQMLPVSYAGLALILLGIALMIAEAFSPSFGIFGLGGVAAFSLGSIMLMDTEVPGYQIALPLIIGISLFSVGFFVVTISMLVRVRNQRVTTGMEAVVGETGKVVSGFPGEGRVLVEGEIWQAKCSDKLQAGQNIRVTKLTGLSLDVEAVDVDAVDVEDHVGGSSTRSK</sequence>
<dbReference type="InterPro" id="IPR012340">
    <property type="entry name" value="NA-bd_OB-fold"/>
</dbReference>
<dbReference type="InterPro" id="IPR029045">
    <property type="entry name" value="ClpP/crotonase-like_dom_sf"/>
</dbReference>
<feature type="region of interest" description="Disordered" evidence="5">
    <location>
        <begin position="123"/>
        <end position="166"/>
    </location>
</feature>
<dbReference type="FunFam" id="3.90.226.10:FF:000089">
    <property type="entry name" value="Membrane-bound serine protease"/>
    <property type="match status" value="1"/>
</dbReference>
<gene>
    <name evidence="11" type="ORF">VFDL14_06090</name>
</gene>
<proteinExistence type="predicted"/>
<name>A0A066US88_9VIBR</name>
<reference evidence="11 12" key="1">
    <citation type="submission" date="2014-02" db="EMBL/GenBank/DDBJ databases">
        <title>Vibrio fortis Dalian14 Genome Sequencing.</title>
        <authorList>
            <person name="Wang Y."/>
            <person name="Song L."/>
            <person name="Liu G."/>
            <person name="Ding J."/>
        </authorList>
    </citation>
    <scope>NUCLEOTIDE SEQUENCE [LARGE SCALE GENOMIC DNA]</scope>
    <source>
        <strain evidence="11 12">Dalian14</strain>
    </source>
</reference>
<dbReference type="GO" id="GO:0016020">
    <property type="term" value="C:membrane"/>
    <property type="evidence" value="ECO:0007669"/>
    <property type="project" value="UniProtKB-SubCell"/>
</dbReference>
<dbReference type="GO" id="GO:0008233">
    <property type="term" value="F:peptidase activity"/>
    <property type="evidence" value="ECO:0007669"/>
    <property type="project" value="UniProtKB-KW"/>
</dbReference>
<feature type="chain" id="PRO_5001627466" evidence="7">
    <location>
        <begin position="23"/>
        <end position="478"/>
    </location>
</feature>
<dbReference type="CDD" id="cd07020">
    <property type="entry name" value="Clp_protease_NfeD_1"/>
    <property type="match status" value="1"/>
</dbReference>
<protein>
    <submittedName>
        <fullName evidence="11">Serine protease</fullName>
    </submittedName>
</protein>
<evidence type="ECO:0000256" key="1">
    <source>
        <dbReference type="ARBA" id="ARBA00004141"/>
    </source>
</evidence>
<dbReference type="Gene3D" id="3.90.226.10">
    <property type="entry name" value="2-enoyl-CoA Hydratase, Chain A, domain 1"/>
    <property type="match status" value="1"/>
</dbReference>
<organism evidence="11 12">
    <name type="scientific">Vibrio fortis</name>
    <dbReference type="NCBI Taxonomy" id="212667"/>
    <lineage>
        <taxon>Bacteria</taxon>
        <taxon>Pseudomonadati</taxon>
        <taxon>Pseudomonadota</taxon>
        <taxon>Gammaproteobacteria</taxon>
        <taxon>Vibrionales</taxon>
        <taxon>Vibrionaceae</taxon>
        <taxon>Vibrio</taxon>
    </lineage>
</organism>
<dbReference type="SUPFAM" id="SSF52096">
    <property type="entry name" value="ClpP/crotonase"/>
    <property type="match status" value="1"/>
</dbReference>
<keyword evidence="11" id="KW-0378">Hydrolase</keyword>
<keyword evidence="11" id="KW-0645">Protease</keyword>
<evidence type="ECO:0000256" key="3">
    <source>
        <dbReference type="ARBA" id="ARBA00022989"/>
    </source>
</evidence>
<feature type="transmembrane region" description="Helical" evidence="6">
    <location>
        <begin position="340"/>
        <end position="359"/>
    </location>
</feature>
<dbReference type="PANTHER" id="PTHR33507">
    <property type="entry name" value="INNER MEMBRANE PROTEIN YBBJ"/>
    <property type="match status" value="1"/>
</dbReference>
<feature type="domain" description="NfeD integral membrane" evidence="9">
    <location>
        <begin position="271"/>
        <end position="387"/>
    </location>
</feature>
<evidence type="ECO:0000259" key="10">
    <source>
        <dbReference type="Pfam" id="PF25145"/>
    </source>
</evidence>
<evidence type="ECO:0000259" key="8">
    <source>
        <dbReference type="Pfam" id="PF01957"/>
    </source>
</evidence>
<keyword evidence="3 6" id="KW-1133">Transmembrane helix</keyword>
<evidence type="ECO:0000256" key="6">
    <source>
        <dbReference type="SAM" id="Phobius"/>
    </source>
</evidence>
<dbReference type="InterPro" id="IPR056739">
    <property type="entry name" value="NfeD_membrane"/>
</dbReference>
<keyword evidence="2 6" id="KW-0812">Transmembrane</keyword>
<evidence type="ECO:0000313" key="11">
    <source>
        <dbReference type="EMBL" id="KDN30296.1"/>
    </source>
</evidence>
<feature type="domain" description="NfeD-like C-terminal" evidence="8">
    <location>
        <begin position="404"/>
        <end position="457"/>
    </location>
</feature>
<dbReference type="STRING" id="212667.VFDL14_06090"/>
<evidence type="ECO:0000313" key="12">
    <source>
        <dbReference type="Proteomes" id="UP000027219"/>
    </source>
</evidence>
<dbReference type="Gene3D" id="2.40.50.140">
    <property type="entry name" value="Nucleic acid-binding proteins"/>
    <property type="match status" value="1"/>
</dbReference>
<evidence type="ECO:0000256" key="2">
    <source>
        <dbReference type="ARBA" id="ARBA00022692"/>
    </source>
</evidence>
<dbReference type="Pfam" id="PF25145">
    <property type="entry name" value="NfeD1b_N"/>
    <property type="match status" value="1"/>
</dbReference>
<evidence type="ECO:0000256" key="7">
    <source>
        <dbReference type="SAM" id="SignalP"/>
    </source>
</evidence>
<accession>A0A066US88</accession>
<feature type="transmembrane region" description="Helical" evidence="6">
    <location>
        <begin position="261"/>
        <end position="285"/>
    </location>
</feature>
<dbReference type="SUPFAM" id="SSF141322">
    <property type="entry name" value="NfeD domain-like"/>
    <property type="match status" value="1"/>
</dbReference>
<dbReference type="OrthoDB" id="5289056at2"/>
<dbReference type="Pfam" id="PF24961">
    <property type="entry name" value="NfeD_membrane"/>
    <property type="match status" value="1"/>
</dbReference>
<evidence type="ECO:0000259" key="9">
    <source>
        <dbReference type="Pfam" id="PF24961"/>
    </source>
</evidence>
<comment type="subcellular location">
    <subcellularLocation>
        <location evidence="1">Membrane</location>
        <topology evidence="1">Multi-pass membrane protein</topology>
    </subcellularLocation>
</comment>
<dbReference type="InterPro" id="IPR056738">
    <property type="entry name" value="NfeD1b_N"/>
</dbReference>
<dbReference type="GO" id="GO:0006508">
    <property type="term" value="P:proteolysis"/>
    <property type="evidence" value="ECO:0007669"/>
    <property type="project" value="UniProtKB-KW"/>
</dbReference>